<dbReference type="GO" id="GO:0019901">
    <property type="term" value="F:protein kinase binding"/>
    <property type="evidence" value="ECO:0007669"/>
    <property type="project" value="TreeGrafter"/>
</dbReference>
<evidence type="ECO:0000256" key="4">
    <source>
        <dbReference type="ARBA" id="ARBA00022475"/>
    </source>
</evidence>
<dbReference type="AlphaFoldDB" id="A0AAD4NBR6"/>
<evidence type="ECO:0000259" key="7">
    <source>
        <dbReference type="Pfam" id="PF20929"/>
    </source>
</evidence>
<evidence type="ECO:0000313" key="9">
    <source>
        <dbReference type="Proteomes" id="UP001201812"/>
    </source>
</evidence>
<gene>
    <name evidence="8" type="ORF">DdX_04322</name>
</gene>
<comment type="caution">
    <text evidence="8">The sequence shown here is derived from an EMBL/GenBank/DDBJ whole genome shotgun (WGS) entry which is preliminary data.</text>
</comment>
<dbReference type="Gene3D" id="1.20.120.1950">
    <property type="match status" value="1"/>
</dbReference>
<evidence type="ECO:0000256" key="5">
    <source>
        <dbReference type="ARBA" id="ARBA00022490"/>
    </source>
</evidence>
<organism evidence="8 9">
    <name type="scientific">Ditylenchus destructor</name>
    <dbReference type="NCBI Taxonomy" id="166010"/>
    <lineage>
        <taxon>Eukaryota</taxon>
        <taxon>Metazoa</taxon>
        <taxon>Ecdysozoa</taxon>
        <taxon>Nematoda</taxon>
        <taxon>Chromadorea</taxon>
        <taxon>Rhabditida</taxon>
        <taxon>Tylenchina</taxon>
        <taxon>Tylenchomorpha</taxon>
        <taxon>Sphaerularioidea</taxon>
        <taxon>Anguinidae</taxon>
        <taxon>Anguininae</taxon>
        <taxon>Ditylenchus</taxon>
    </lineage>
</organism>
<feature type="domain" description="Programmed cell death protein 10 dimerisation" evidence="7">
    <location>
        <begin position="13"/>
        <end position="76"/>
    </location>
</feature>
<keyword evidence="6" id="KW-0472">Membrane</keyword>
<keyword evidence="9" id="KW-1185">Reference proteome</keyword>
<dbReference type="Proteomes" id="UP001201812">
    <property type="component" value="Unassembled WGS sequence"/>
</dbReference>
<dbReference type="Pfam" id="PF06840">
    <property type="entry name" value="PDC10_C"/>
    <property type="match status" value="1"/>
</dbReference>
<evidence type="ECO:0000256" key="3">
    <source>
        <dbReference type="ARBA" id="ARBA00009181"/>
    </source>
</evidence>
<dbReference type="GO" id="GO:0090443">
    <property type="term" value="C:FAR/SIN/STRIPAK complex"/>
    <property type="evidence" value="ECO:0007669"/>
    <property type="project" value="TreeGrafter"/>
</dbReference>
<dbReference type="InterPro" id="IPR053750">
    <property type="entry name" value="PDCD10_Homolog"/>
</dbReference>
<dbReference type="GO" id="GO:1903358">
    <property type="term" value="P:regulation of Golgi organization"/>
    <property type="evidence" value="ECO:0007669"/>
    <property type="project" value="TreeGrafter"/>
</dbReference>
<dbReference type="InterPro" id="IPR009652">
    <property type="entry name" value="PDCD10"/>
</dbReference>
<comment type="similarity">
    <text evidence="3">Belongs to the PDCD10 family.</text>
</comment>
<evidence type="ECO:0000256" key="2">
    <source>
        <dbReference type="ARBA" id="ARBA00004496"/>
    </source>
</evidence>
<dbReference type="PANTHER" id="PTHR13250">
    <property type="entry name" value="TF-1 CELL APOPTOSIS RELATED PROTEIN-15"/>
    <property type="match status" value="1"/>
</dbReference>
<proteinExistence type="inferred from homology"/>
<dbReference type="InterPro" id="IPR048288">
    <property type="entry name" value="PDCD10_N"/>
</dbReference>
<evidence type="ECO:0000256" key="1">
    <source>
        <dbReference type="ARBA" id="ARBA00004202"/>
    </source>
</evidence>
<evidence type="ECO:0000313" key="8">
    <source>
        <dbReference type="EMBL" id="KAI1722027.1"/>
    </source>
</evidence>
<keyword evidence="4" id="KW-1003">Cell membrane</keyword>
<evidence type="ECO:0000256" key="6">
    <source>
        <dbReference type="ARBA" id="ARBA00023136"/>
    </source>
</evidence>
<keyword evidence="5" id="KW-0963">Cytoplasm</keyword>
<dbReference type="GO" id="GO:0005737">
    <property type="term" value="C:cytoplasm"/>
    <property type="evidence" value="ECO:0007669"/>
    <property type="project" value="UniProtKB-SubCell"/>
</dbReference>
<dbReference type="PANTHER" id="PTHR13250:SF1">
    <property type="entry name" value="PROGRAMMED CELL DEATH PROTEIN 10"/>
    <property type="match status" value="1"/>
</dbReference>
<dbReference type="EMBL" id="JAKKPZ010000004">
    <property type="protein sequence ID" value="KAI1722027.1"/>
    <property type="molecule type" value="Genomic_DNA"/>
</dbReference>
<reference evidence="8" key="1">
    <citation type="submission" date="2022-01" db="EMBL/GenBank/DDBJ databases">
        <title>Genome Sequence Resource for Two Populations of Ditylenchus destructor, the Migratory Endoparasitic Phytonematode.</title>
        <authorList>
            <person name="Zhang H."/>
            <person name="Lin R."/>
            <person name="Xie B."/>
        </authorList>
    </citation>
    <scope>NUCLEOTIDE SEQUENCE</scope>
    <source>
        <strain evidence="8">BazhouSP</strain>
    </source>
</reference>
<sequence>MASSAADEGGGMYLSAMTYQSLYGASFERLKKAHSENPDAIAALDAIQESLRNAESASPSFLFDFSKLLLSESKLNINLQESYLRMHANAPTEDLELPHLNHIAQFRELSERAIALRKVLARIPDEMTDRRPFLETIKEIASSIKKLLDTTNGIIAMLPSNSQPLIEKRKREFVHCSKQFSNTLKEYFKTQNSHQVFMSANHLVFQTLQIFRAVREKVRLQ</sequence>
<dbReference type="GO" id="GO:0005886">
    <property type="term" value="C:plasma membrane"/>
    <property type="evidence" value="ECO:0007669"/>
    <property type="project" value="UniProtKB-SubCell"/>
</dbReference>
<name>A0AAD4NBR6_9BILA</name>
<dbReference type="Pfam" id="PF20929">
    <property type="entry name" value="PDCD10_N"/>
    <property type="match status" value="1"/>
</dbReference>
<comment type="subcellular location">
    <subcellularLocation>
        <location evidence="1">Cell membrane</location>
        <topology evidence="1">Peripheral membrane protein</topology>
    </subcellularLocation>
    <subcellularLocation>
        <location evidence="2">Cytoplasm</location>
    </subcellularLocation>
</comment>
<protein>
    <submittedName>
        <fullName evidence="8">Programmed cell death protein 10 like protein</fullName>
    </submittedName>
</protein>
<accession>A0AAD4NBR6</accession>